<evidence type="ECO:0000256" key="5">
    <source>
        <dbReference type="ARBA" id="ARBA00023136"/>
    </source>
</evidence>
<dbReference type="RefSeq" id="WP_221301149.1">
    <property type="nucleotide sequence ID" value="NZ_JACHHX010000005.1"/>
</dbReference>
<keyword evidence="5 6" id="KW-0472">Membrane</keyword>
<dbReference type="PANTHER" id="PTHR12608">
    <property type="entry name" value="TRANSMEMBRANE PROTEIN HTP-1 RELATED"/>
    <property type="match status" value="1"/>
</dbReference>
<comment type="similarity">
    <text evidence="2 6">Belongs to the GDT1 family.</text>
</comment>
<dbReference type="Proteomes" id="UP000519004">
    <property type="component" value="Unassembled WGS sequence"/>
</dbReference>
<dbReference type="InterPro" id="IPR001727">
    <property type="entry name" value="GDT1-like"/>
</dbReference>
<protein>
    <recommendedName>
        <fullName evidence="6">GDT1 family protein</fullName>
    </recommendedName>
</protein>
<sequence>MSLTALSVSTLAVAVAEIGDKTQLLALVLAARYRRPWPIVAGILVATLANHALAAWAGAWVATALPETLVRSAVVASFLLVAGWALIPDKLDESEARTPRHGAFIATLIAFFLVEIGDKTQVATVVLAARYEPLWQVIAGTTLGMLLANAPVVALGAGFAHRLPLKHARWAAAAIFAALALWVALRGLG</sequence>
<feature type="transmembrane region" description="Helical" evidence="6">
    <location>
        <begin position="137"/>
        <end position="161"/>
    </location>
</feature>
<evidence type="ECO:0000313" key="7">
    <source>
        <dbReference type="EMBL" id="MBB5015080.1"/>
    </source>
</evidence>
<dbReference type="EMBL" id="JACHHX010000005">
    <property type="protein sequence ID" value="MBB5015080.1"/>
    <property type="molecule type" value="Genomic_DNA"/>
</dbReference>
<dbReference type="AlphaFoldDB" id="A0A7W7XZ35"/>
<comment type="subcellular location">
    <subcellularLocation>
        <location evidence="1 6">Membrane</location>
        <topology evidence="1 6">Multi-pass membrane protein</topology>
    </subcellularLocation>
</comment>
<evidence type="ECO:0000256" key="6">
    <source>
        <dbReference type="RuleBase" id="RU365102"/>
    </source>
</evidence>
<name>A0A7W7XZ35_9GAMM</name>
<keyword evidence="8" id="KW-1185">Reference proteome</keyword>
<dbReference type="PANTHER" id="PTHR12608:SF1">
    <property type="entry name" value="TRANSMEMBRANE PROTEIN 165"/>
    <property type="match status" value="1"/>
</dbReference>
<keyword evidence="3 6" id="KW-0812">Transmembrane</keyword>
<dbReference type="Pfam" id="PF01169">
    <property type="entry name" value="GDT1"/>
    <property type="match status" value="2"/>
</dbReference>
<comment type="caution">
    <text evidence="7">The sequence shown here is derived from an EMBL/GenBank/DDBJ whole genome shotgun (WGS) entry which is preliminary data.</text>
</comment>
<accession>A0A7W7XZ35</accession>
<dbReference type="GO" id="GO:0046873">
    <property type="term" value="F:metal ion transmembrane transporter activity"/>
    <property type="evidence" value="ECO:0007669"/>
    <property type="project" value="InterPro"/>
</dbReference>
<organism evidence="7 8">
    <name type="scientific">Rehaibacterium terrae</name>
    <dbReference type="NCBI Taxonomy" id="1341696"/>
    <lineage>
        <taxon>Bacteria</taxon>
        <taxon>Pseudomonadati</taxon>
        <taxon>Pseudomonadota</taxon>
        <taxon>Gammaproteobacteria</taxon>
        <taxon>Lysobacterales</taxon>
        <taxon>Lysobacteraceae</taxon>
        <taxon>Rehaibacterium</taxon>
    </lineage>
</organism>
<evidence type="ECO:0000256" key="4">
    <source>
        <dbReference type="ARBA" id="ARBA00022989"/>
    </source>
</evidence>
<evidence type="ECO:0000256" key="1">
    <source>
        <dbReference type="ARBA" id="ARBA00004141"/>
    </source>
</evidence>
<feature type="transmembrane region" description="Helical" evidence="6">
    <location>
        <begin position="167"/>
        <end position="185"/>
    </location>
</feature>
<reference evidence="7 8" key="1">
    <citation type="submission" date="2020-08" db="EMBL/GenBank/DDBJ databases">
        <title>Genomic Encyclopedia of Type Strains, Phase IV (KMG-IV): sequencing the most valuable type-strain genomes for metagenomic binning, comparative biology and taxonomic classification.</title>
        <authorList>
            <person name="Goeker M."/>
        </authorList>
    </citation>
    <scope>NUCLEOTIDE SEQUENCE [LARGE SCALE GENOMIC DNA]</scope>
    <source>
        <strain evidence="7 8">DSM 25897</strain>
    </source>
</reference>
<proteinExistence type="inferred from homology"/>
<evidence type="ECO:0000313" key="8">
    <source>
        <dbReference type="Proteomes" id="UP000519004"/>
    </source>
</evidence>
<evidence type="ECO:0000256" key="3">
    <source>
        <dbReference type="ARBA" id="ARBA00022692"/>
    </source>
</evidence>
<feature type="transmembrane region" description="Helical" evidence="6">
    <location>
        <begin position="99"/>
        <end position="116"/>
    </location>
</feature>
<gene>
    <name evidence="7" type="ORF">HNQ58_000961</name>
</gene>
<feature type="transmembrane region" description="Helical" evidence="6">
    <location>
        <begin position="69"/>
        <end position="87"/>
    </location>
</feature>
<evidence type="ECO:0000256" key="2">
    <source>
        <dbReference type="ARBA" id="ARBA00009190"/>
    </source>
</evidence>
<keyword evidence="4 6" id="KW-1133">Transmembrane helix</keyword>
<feature type="transmembrane region" description="Helical" evidence="6">
    <location>
        <begin position="40"/>
        <end position="62"/>
    </location>
</feature>
<dbReference type="GO" id="GO:0016020">
    <property type="term" value="C:membrane"/>
    <property type="evidence" value="ECO:0007669"/>
    <property type="project" value="UniProtKB-SubCell"/>
</dbReference>